<keyword evidence="4" id="KW-0804">Transcription</keyword>
<dbReference type="InterPro" id="IPR036390">
    <property type="entry name" value="WH_DNA-bd_sf"/>
</dbReference>
<dbReference type="SUPFAM" id="SSF46785">
    <property type="entry name" value="Winged helix' DNA-binding domain"/>
    <property type="match status" value="1"/>
</dbReference>
<dbReference type="GO" id="GO:0003700">
    <property type="term" value="F:DNA-binding transcription factor activity"/>
    <property type="evidence" value="ECO:0007669"/>
    <property type="project" value="InterPro"/>
</dbReference>
<dbReference type="PANTHER" id="PTHR30126">
    <property type="entry name" value="HTH-TYPE TRANSCRIPTIONAL REGULATOR"/>
    <property type="match status" value="1"/>
</dbReference>
<evidence type="ECO:0000256" key="1">
    <source>
        <dbReference type="ARBA" id="ARBA00009437"/>
    </source>
</evidence>
<keyword evidence="3" id="KW-0238">DNA-binding</keyword>
<keyword evidence="2" id="KW-0805">Transcription regulation</keyword>
<evidence type="ECO:0000313" key="7">
    <source>
        <dbReference type="Proteomes" id="UP000001192"/>
    </source>
</evidence>
<evidence type="ECO:0000256" key="4">
    <source>
        <dbReference type="ARBA" id="ARBA00023163"/>
    </source>
</evidence>
<reference evidence="7" key="1">
    <citation type="journal article" date="2014" name="Stand. Genomic Sci.">
        <title>Complete genome sequence of Burkholderia phymatum STM815(T), a broad host range and efficient nitrogen-fixing symbiont of Mimosa species.</title>
        <authorList>
            <person name="Moulin L."/>
            <person name="Klonowska A."/>
            <person name="Caroline B."/>
            <person name="Booth K."/>
            <person name="Vriezen J.A."/>
            <person name="Melkonian R."/>
            <person name="James E.K."/>
            <person name="Young J.P."/>
            <person name="Bena G."/>
            <person name="Hauser L."/>
            <person name="Land M."/>
            <person name="Kyrpides N."/>
            <person name="Bruce D."/>
            <person name="Chain P."/>
            <person name="Copeland A."/>
            <person name="Pitluck S."/>
            <person name="Woyke T."/>
            <person name="Lizotte-Waniewski M."/>
            <person name="Bristow J."/>
            <person name="Riley M."/>
        </authorList>
    </citation>
    <scope>NUCLEOTIDE SEQUENCE [LARGE SCALE GENOMIC DNA]</scope>
    <source>
        <strain evidence="7">DSM 17167 / CIP 108236 / LMG 21445 / STM815</strain>
        <plasmid evidence="7">Plasmid pBPHY01</plasmid>
    </source>
</reference>
<dbReference type="Pfam" id="PF03466">
    <property type="entry name" value="LysR_substrate"/>
    <property type="match status" value="1"/>
</dbReference>
<dbReference type="PANTHER" id="PTHR30126:SF40">
    <property type="entry name" value="HTH-TYPE TRANSCRIPTIONAL REGULATOR GLTR"/>
    <property type="match status" value="1"/>
</dbReference>
<dbReference type="InterPro" id="IPR036388">
    <property type="entry name" value="WH-like_DNA-bd_sf"/>
</dbReference>
<dbReference type="PROSITE" id="PS50931">
    <property type="entry name" value="HTH_LYSR"/>
    <property type="match status" value="1"/>
</dbReference>
<evidence type="ECO:0000313" key="6">
    <source>
        <dbReference type="EMBL" id="ACC76090.1"/>
    </source>
</evidence>
<proteinExistence type="inferred from homology"/>
<dbReference type="InterPro" id="IPR005119">
    <property type="entry name" value="LysR_subst-bd"/>
</dbReference>
<geneLocation type="plasmid" evidence="6 7">
    <name>pBPHY01</name>
</geneLocation>
<name>B2JU37_PARP8</name>
<dbReference type="AlphaFoldDB" id="B2JU37"/>
<evidence type="ECO:0000256" key="3">
    <source>
        <dbReference type="ARBA" id="ARBA00023125"/>
    </source>
</evidence>
<dbReference type="Gene3D" id="1.10.10.10">
    <property type="entry name" value="Winged helix-like DNA-binding domain superfamily/Winged helix DNA-binding domain"/>
    <property type="match status" value="1"/>
</dbReference>
<protein>
    <submittedName>
        <fullName evidence="6">Transcriptional regulator, LysR family</fullName>
    </submittedName>
</protein>
<dbReference type="Proteomes" id="UP000001192">
    <property type="component" value="Plasmid pBPHY01"/>
</dbReference>
<dbReference type="RefSeq" id="WP_012406246.1">
    <property type="nucleotide sequence ID" value="NC_010625.1"/>
</dbReference>
<dbReference type="CDD" id="cd08442">
    <property type="entry name" value="PBP2_YofA_SoxR_like"/>
    <property type="match status" value="1"/>
</dbReference>
<dbReference type="Gene3D" id="3.40.190.290">
    <property type="match status" value="1"/>
</dbReference>
<dbReference type="KEGG" id="bph:Bphy_7088"/>
<dbReference type="Pfam" id="PF00126">
    <property type="entry name" value="HTH_1"/>
    <property type="match status" value="1"/>
</dbReference>
<keyword evidence="7" id="KW-1185">Reference proteome</keyword>
<comment type="similarity">
    <text evidence="1">Belongs to the LysR transcriptional regulatory family.</text>
</comment>
<accession>B2JU37</accession>
<dbReference type="OrthoDB" id="464481at2"/>
<keyword evidence="6" id="KW-0614">Plasmid</keyword>
<dbReference type="PRINTS" id="PR00039">
    <property type="entry name" value="HTHLYSR"/>
</dbReference>
<evidence type="ECO:0000256" key="2">
    <source>
        <dbReference type="ARBA" id="ARBA00023015"/>
    </source>
</evidence>
<dbReference type="GO" id="GO:0000976">
    <property type="term" value="F:transcription cis-regulatory region binding"/>
    <property type="evidence" value="ECO:0007669"/>
    <property type="project" value="TreeGrafter"/>
</dbReference>
<dbReference type="HOGENOM" id="CLU_039613_6_1_4"/>
<dbReference type="FunFam" id="1.10.10.10:FF:000001">
    <property type="entry name" value="LysR family transcriptional regulator"/>
    <property type="match status" value="1"/>
</dbReference>
<organism evidence="6 7">
    <name type="scientific">Paraburkholderia phymatum (strain DSM 17167 / CIP 108236 / LMG 21445 / STM815)</name>
    <name type="common">Burkholderia phymatum</name>
    <dbReference type="NCBI Taxonomy" id="391038"/>
    <lineage>
        <taxon>Bacteria</taxon>
        <taxon>Pseudomonadati</taxon>
        <taxon>Pseudomonadota</taxon>
        <taxon>Betaproteobacteria</taxon>
        <taxon>Burkholderiales</taxon>
        <taxon>Burkholderiaceae</taxon>
        <taxon>Paraburkholderia</taxon>
    </lineage>
</organism>
<dbReference type="SUPFAM" id="SSF53850">
    <property type="entry name" value="Periplasmic binding protein-like II"/>
    <property type="match status" value="1"/>
</dbReference>
<dbReference type="EMBL" id="CP001045">
    <property type="protein sequence ID" value="ACC76090.1"/>
    <property type="molecule type" value="Genomic_DNA"/>
</dbReference>
<evidence type="ECO:0000259" key="5">
    <source>
        <dbReference type="PROSITE" id="PS50931"/>
    </source>
</evidence>
<dbReference type="InterPro" id="IPR000847">
    <property type="entry name" value="LysR_HTH_N"/>
</dbReference>
<feature type="domain" description="HTH lysR-type" evidence="5">
    <location>
        <begin position="1"/>
        <end position="58"/>
    </location>
</feature>
<sequence length="314" mass="34440">MELRHLRMFCAVAEFGSFTAAAEKIHNVQSNVTMRIKELEGELNQQLFIRQKNGVMLTSAGQIFLGYAQRILQLTDESRNALLDNASPRGLLRLGSMETTAAIRLPKVLAKYHARYPQVQLSLMTGTTAELIKAVECHRLDGAFVGGFHQNASLHQEEVFQEELVLVSGIEFESVDALASRMSAQTVLAFRTGCFYRSTLEHWFFQAGIIPGQVMELGTLDGIMSCVAAGMGVTLLPRSVVEGHGTRQAVHCHALPPEFSHVTTVLIRNKDSIVTPAFAALTDLAHAQFAIDADIRPARAENMLASRLACFDAA</sequence>
<gene>
    <name evidence="6" type="ordered locus">Bphy_7088</name>
</gene>